<dbReference type="SMART" id="SM00642">
    <property type="entry name" value="Aamy"/>
    <property type="match status" value="1"/>
</dbReference>
<organism evidence="13 14">
    <name type="scientific">Neocallimastix californiae</name>
    <dbReference type="NCBI Taxonomy" id="1754190"/>
    <lineage>
        <taxon>Eukaryota</taxon>
        <taxon>Fungi</taxon>
        <taxon>Fungi incertae sedis</taxon>
        <taxon>Chytridiomycota</taxon>
        <taxon>Chytridiomycota incertae sedis</taxon>
        <taxon>Neocallimastigomycetes</taxon>
        <taxon>Neocallimastigales</taxon>
        <taxon>Neocallimastigaceae</taxon>
        <taxon>Neocallimastix</taxon>
    </lineage>
</organism>
<dbReference type="EMBL" id="MCOG01000116">
    <property type="protein sequence ID" value="ORY43557.1"/>
    <property type="molecule type" value="Genomic_DNA"/>
</dbReference>
<dbReference type="InterPro" id="IPR004193">
    <property type="entry name" value="Glyco_hydro_13_N"/>
</dbReference>
<evidence type="ECO:0000256" key="6">
    <source>
        <dbReference type="ARBA" id="ARBA00022676"/>
    </source>
</evidence>
<dbReference type="Pfam" id="PF02922">
    <property type="entry name" value="CBM_48"/>
    <property type="match status" value="1"/>
</dbReference>
<keyword evidence="8" id="KW-0320">Glycogen biosynthesis</keyword>
<evidence type="ECO:0000256" key="2">
    <source>
        <dbReference type="ARBA" id="ARBA00004964"/>
    </source>
</evidence>
<dbReference type="InterPro" id="IPR006048">
    <property type="entry name" value="A-amylase/branching_C"/>
</dbReference>
<keyword evidence="13" id="KW-0378">Hydrolase</keyword>
<reference evidence="13 14" key="1">
    <citation type="submission" date="2016-08" db="EMBL/GenBank/DDBJ databases">
        <title>A Parts List for Fungal Cellulosomes Revealed by Comparative Genomics.</title>
        <authorList>
            <consortium name="DOE Joint Genome Institute"/>
            <person name="Haitjema C.H."/>
            <person name="Gilmore S.P."/>
            <person name="Henske J.K."/>
            <person name="Solomon K.V."/>
            <person name="De Groot R."/>
            <person name="Kuo A."/>
            <person name="Mondo S.J."/>
            <person name="Salamov A.A."/>
            <person name="Labutti K."/>
            <person name="Zhao Z."/>
            <person name="Chiniquy J."/>
            <person name="Barry K."/>
            <person name="Brewer H.M."/>
            <person name="Purvine S.O."/>
            <person name="Wright A.T."/>
            <person name="Boxma B."/>
            <person name="Van Alen T."/>
            <person name="Hackstein J.H."/>
            <person name="Baker S.E."/>
            <person name="Grigoriev I.V."/>
            <person name="O'Malley M.A."/>
        </authorList>
    </citation>
    <scope>NUCLEOTIDE SEQUENCE [LARGE SCALE GENOMIC DNA]</scope>
    <source>
        <strain evidence="13 14">G1</strain>
    </source>
</reference>
<dbReference type="InterPro" id="IPR006047">
    <property type="entry name" value="GH13_cat_dom"/>
</dbReference>
<name>A0A1Y2C9G8_9FUNG</name>
<evidence type="ECO:0000313" key="14">
    <source>
        <dbReference type="Proteomes" id="UP000193920"/>
    </source>
</evidence>
<evidence type="ECO:0000256" key="1">
    <source>
        <dbReference type="ARBA" id="ARBA00000826"/>
    </source>
</evidence>
<comment type="similarity">
    <text evidence="3">Belongs to the glycosyl hydrolase 13 family. GlgB subfamily.</text>
</comment>
<evidence type="ECO:0000256" key="8">
    <source>
        <dbReference type="ARBA" id="ARBA00023056"/>
    </source>
</evidence>
<comment type="catalytic activity">
    <reaction evidence="1">
        <text>Transfers a segment of a (1-&gt;4)-alpha-D-glucan chain to a primary hydroxy group in a similar glucan chain.</text>
        <dbReference type="EC" id="2.4.1.18"/>
    </reaction>
</comment>
<evidence type="ECO:0000256" key="3">
    <source>
        <dbReference type="ARBA" id="ARBA00009000"/>
    </source>
</evidence>
<feature type="active site" description="Proton donor" evidence="11">
    <location>
        <position position="422"/>
    </location>
</feature>
<evidence type="ECO:0000256" key="5">
    <source>
        <dbReference type="ARBA" id="ARBA00020932"/>
    </source>
</evidence>
<dbReference type="InterPro" id="IPR013780">
    <property type="entry name" value="Glyco_hydro_b"/>
</dbReference>
<dbReference type="UniPathway" id="UPA00164"/>
<dbReference type="GO" id="GO:0005737">
    <property type="term" value="C:cytoplasm"/>
    <property type="evidence" value="ECO:0007669"/>
    <property type="project" value="TreeGrafter"/>
</dbReference>
<dbReference type="EC" id="2.4.1.18" evidence="4"/>
<evidence type="ECO:0000256" key="9">
    <source>
        <dbReference type="ARBA" id="ARBA00031979"/>
    </source>
</evidence>
<dbReference type="FunFam" id="3.20.20.80:FF:000001">
    <property type="entry name" value="1,4-alpha-glucan branching enzyme"/>
    <property type="match status" value="1"/>
</dbReference>
<gene>
    <name evidence="13" type="ORF">LY90DRAFT_385151</name>
</gene>
<evidence type="ECO:0000256" key="10">
    <source>
        <dbReference type="ARBA" id="ARBA00049618"/>
    </source>
</evidence>
<dbReference type="PIRSF" id="PIRSF000463">
    <property type="entry name" value="GlgB"/>
    <property type="match status" value="1"/>
</dbReference>
<dbReference type="GO" id="GO:0003844">
    <property type="term" value="F:1,4-alpha-glucan branching enzyme activity"/>
    <property type="evidence" value="ECO:0007669"/>
    <property type="project" value="UniProtKB-EC"/>
</dbReference>
<evidence type="ECO:0000256" key="11">
    <source>
        <dbReference type="PIRSR" id="PIRSR000463-1"/>
    </source>
</evidence>
<keyword evidence="6" id="KW-0328">Glycosyltransferase</keyword>
<evidence type="ECO:0000313" key="13">
    <source>
        <dbReference type="EMBL" id="ORY43557.1"/>
    </source>
</evidence>
<dbReference type="SUPFAM" id="SSF51445">
    <property type="entry name" value="(Trans)glycosidases"/>
    <property type="match status" value="1"/>
</dbReference>
<dbReference type="Gene3D" id="2.60.40.10">
    <property type="entry name" value="Immunoglobulins"/>
    <property type="match status" value="1"/>
</dbReference>
<dbReference type="Pfam" id="PF00128">
    <property type="entry name" value="Alpha-amylase"/>
    <property type="match status" value="1"/>
</dbReference>
<dbReference type="SUPFAM" id="SSF81296">
    <property type="entry name" value="E set domains"/>
    <property type="match status" value="1"/>
</dbReference>
<dbReference type="InterPro" id="IPR013783">
    <property type="entry name" value="Ig-like_fold"/>
</dbReference>
<dbReference type="SUPFAM" id="SSF51011">
    <property type="entry name" value="Glycosyl hydrolase domain"/>
    <property type="match status" value="1"/>
</dbReference>
<dbReference type="STRING" id="1754190.A0A1Y2C9G8"/>
<dbReference type="InterPro" id="IPR014756">
    <property type="entry name" value="Ig_E-set"/>
</dbReference>
<comment type="pathway">
    <text evidence="2">Glycan biosynthesis; glycogen biosynthesis.</text>
</comment>
<dbReference type="FunFam" id="2.60.40.1180:FF:000003">
    <property type="entry name" value="1,4-alpha-glucan-branching enzyme, chloroplastic/amyloplastic"/>
    <property type="match status" value="1"/>
</dbReference>
<evidence type="ECO:0000256" key="7">
    <source>
        <dbReference type="ARBA" id="ARBA00022679"/>
    </source>
</evidence>
<accession>A0A1Y2C9G8</accession>
<dbReference type="Proteomes" id="UP000193920">
    <property type="component" value="Unassembled WGS sequence"/>
</dbReference>
<dbReference type="Gene3D" id="2.60.40.1180">
    <property type="entry name" value="Golgi alpha-mannosidase II"/>
    <property type="match status" value="1"/>
</dbReference>
<protein>
    <recommendedName>
        <fullName evidence="5">1,4-alpha-glucan-branching enzyme</fullName>
        <ecNumber evidence="4">2.4.1.18</ecNumber>
    </recommendedName>
    <alternativeName>
        <fullName evidence="9">Glycogen-branching enzyme</fullName>
    </alternativeName>
</protein>
<dbReference type="InterPro" id="IPR037439">
    <property type="entry name" value="Branching_enzy"/>
</dbReference>
<feature type="domain" description="Glycosyl hydrolase family 13 catalytic" evidence="12">
    <location>
        <begin position="220"/>
        <end position="578"/>
    </location>
</feature>
<dbReference type="InterPro" id="IPR017853">
    <property type="entry name" value="GH"/>
</dbReference>
<sequence length="708" mass="82228">MMAGIKDVKVENEQKNDIATLKKNAKEVVEGKKEIVPVDALIDLDPWLTPYREPLQKRYDLFEEWYNKLNSAEGSLDKFSKSYLEYGINVTDKGIHYREWAPNAKEAHFIGEFNNWDITSHKMNRDEFGTFDIFLPRNADGSLPIKHNTKVKIALTLEDGTVLYRIPAWIRRVTQDLSVSPTYEGVFWYPEEKYHFKNQKPPKPESLRIYEAHVGISSWEGKVNTFKNFTRDVLPRIKDLGYNVIQLMAIMEHPYYASFGYQVTSFFCASSRYGPPEDLMELIDTAHGMGITVLLDVVHSHACNNVEDGINNFDGTDHQYFHAGGRGHHDLWNSRLFNYGNYETLRFLLSNLRYWLDEFQFDGFRFDGVTSMMYYHHGMGYGFSGNYDEYFGSNTDLEAVVYLMLANKMVHSLYPNAITIAEDVSGMPTLCRPVEEGGVGFDYRLAMAIPDMWIKILKEQKDDDWSMGDICWTLTNRRYKEKTIAYAESHDQALVGDKTLAFWLMDKEMYEFMSELSPRTPIIDRGLALHKMIRLLTHALGGEGYLNFIGNEFGHPEWLDFPRAGNGNSFHYARRQFNLVDDDLLRYKFLNNFDRAMQTLESKYGWLHSPQAYISLKHEGDKVIVFERGNLLFIFNFHPTKSYSDYRVGTSWNTPHHIVLNSDRVEYGGHDCIDESVTHYPTDLPWNNRANFLQVYIPSRTCIVLSHE</sequence>
<dbReference type="GO" id="GO:0004553">
    <property type="term" value="F:hydrolase activity, hydrolyzing O-glycosyl compounds"/>
    <property type="evidence" value="ECO:0007669"/>
    <property type="project" value="InterPro"/>
</dbReference>
<dbReference type="PANTHER" id="PTHR43651">
    <property type="entry name" value="1,4-ALPHA-GLUCAN-BRANCHING ENZYME"/>
    <property type="match status" value="1"/>
</dbReference>
<proteinExistence type="inferred from homology"/>
<feature type="active site" description="Nucleophile" evidence="11">
    <location>
        <position position="367"/>
    </location>
</feature>
<dbReference type="Gene3D" id="3.20.20.80">
    <property type="entry name" value="Glycosidases"/>
    <property type="match status" value="1"/>
</dbReference>
<comment type="function">
    <text evidence="10">Glycogen-branching enzyme participates in the glycogen biosynthetic process along with glycogenin and glycogen synthase. Generates alpha-1,6-glucosidic branches from alpha-1,4-linked glucose chains, to increase solubility of the glycogen polymer.</text>
</comment>
<dbReference type="PANTHER" id="PTHR43651:SF3">
    <property type="entry name" value="1,4-ALPHA-GLUCAN-BRANCHING ENZYME"/>
    <property type="match status" value="1"/>
</dbReference>
<keyword evidence="7" id="KW-0808">Transferase</keyword>
<dbReference type="GO" id="GO:0005978">
    <property type="term" value="P:glycogen biosynthetic process"/>
    <property type="evidence" value="ECO:0007669"/>
    <property type="project" value="UniProtKB-UniPathway"/>
</dbReference>
<dbReference type="CDD" id="cd11321">
    <property type="entry name" value="AmyAc_bac_euk_BE"/>
    <property type="match status" value="1"/>
</dbReference>
<evidence type="ECO:0000256" key="4">
    <source>
        <dbReference type="ARBA" id="ARBA00012541"/>
    </source>
</evidence>
<dbReference type="GO" id="GO:0043169">
    <property type="term" value="F:cation binding"/>
    <property type="evidence" value="ECO:0007669"/>
    <property type="project" value="InterPro"/>
</dbReference>
<dbReference type="CDD" id="cd02854">
    <property type="entry name" value="E_set_GBE_euk_N"/>
    <property type="match status" value="1"/>
</dbReference>
<dbReference type="OrthoDB" id="196493at2759"/>
<dbReference type="AlphaFoldDB" id="A0A1Y2C9G8"/>
<dbReference type="Pfam" id="PF02806">
    <property type="entry name" value="Alpha-amylase_C"/>
    <property type="match status" value="1"/>
</dbReference>
<keyword evidence="14" id="KW-1185">Reference proteome</keyword>
<evidence type="ECO:0000259" key="12">
    <source>
        <dbReference type="SMART" id="SM00642"/>
    </source>
</evidence>
<dbReference type="FunFam" id="2.60.40.10:FF:000250">
    <property type="entry name" value="1,4-alpha-glucan-branching enzyme, chloroplastic/amyloplastic"/>
    <property type="match status" value="1"/>
</dbReference>
<comment type="caution">
    <text evidence="13">The sequence shown here is derived from an EMBL/GenBank/DDBJ whole genome shotgun (WGS) entry which is preliminary data.</text>
</comment>